<accession>A0A0D0AXS1</accession>
<dbReference type="AlphaFoldDB" id="A0A0D0AXS1"/>
<dbReference type="EMBL" id="KN835508">
    <property type="protein sequence ID" value="KIK36683.1"/>
    <property type="molecule type" value="Genomic_DNA"/>
</dbReference>
<evidence type="ECO:0000256" key="1">
    <source>
        <dbReference type="SAM" id="MobiDB-lite"/>
    </source>
</evidence>
<dbReference type="OrthoDB" id="2653816at2759"/>
<reference evidence="2 3" key="1">
    <citation type="submission" date="2014-04" db="EMBL/GenBank/DDBJ databases">
        <authorList>
            <consortium name="DOE Joint Genome Institute"/>
            <person name="Kuo A."/>
            <person name="Ruytinx J."/>
            <person name="Rineau F."/>
            <person name="Colpaert J."/>
            <person name="Kohler A."/>
            <person name="Nagy L.G."/>
            <person name="Floudas D."/>
            <person name="Copeland A."/>
            <person name="Barry K.W."/>
            <person name="Cichocki N."/>
            <person name="Veneault-Fourrey C."/>
            <person name="LaButti K."/>
            <person name="Lindquist E.A."/>
            <person name="Lipzen A."/>
            <person name="Lundell T."/>
            <person name="Morin E."/>
            <person name="Murat C."/>
            <person name="Sun H."/>
            <person name="Tunlid A."/>
            <person name="Henrissat B."/>
            <person name="Grigoriev I.V."/>
            <person name="Hibbett D.S."/>
            <person name="Martin F."/>
            <person name="Nordberg H.P."/>
            <person name="Cantor M.N."/>
            <person name="Hua S.X."/>
        </authorList>
    </citation>
    <scope>NUCLEOTIDE SEQUENCE [LARGE SCALE GENOMIC DNA]</scope>
    <source>
        <strain evidence="2 3">UH-Slu-Lm8-n1</strain>
    </source>
</reference>
<proteinExistence type="predicted"/>
<evidence type="ECO:0000313" key="2">
    <source>
        <dbReference type="EMBL" id="KIK36683.1"/>
    </source>
</evidence>
<protein>
    <submittedName>
        <fullName evidence="2">Uncharacterized protein</fullName>
    </submittedName>
</protein>
<keyword evidence="3" id="KW-1185">Reference proteome</keyword>
<evidence type="ECO:0000313" key="3">
    <source>
        <dbReference type="Proteomes" id="UP000054485"/>
    </source>
</evidence>
<reference evidence="3" key="2">
    <citation type="submission" date="2015-01" db="EMBL/GenBank/DDBJ databases">
        <title>Evolutionary Origins and Diversification of the Mycorrhizal Mutualists.</title>
        <authorList>
            <consortium name="DOE Joint Genome Institute"/>
            <consortium name="Mycorrhizal Genomics Consortium"/>
            <person name="Kohler A."/>
            <person name="Kuo A."/>
            <person name="Nagy L.G."/>
            <person name="Floudas D."/>
            <person name="Copeland A."/>
            <person name="Barry K.W."/>
            <person name="Cichocki N."/>
            <person name="Veneault-Fourrey C."/>
            <person name="LaButti K."/>
            <person name="Lindquist E.A."/>
            <person name="Lipzen A."/>
            <person name="Lundell T."/>
            <person name="Morin E."/>
            <person name="Murat C."/>
            <person name="Riley R."/>
            <person name="Ohm R."/>
            <person name="Sun H."/>
            <person name="Tunlid A."/>
            <person name="Henrissat B."/>
            <person name="Grigoriev I.V."/>
            <person name="Hibbett D.S."/>
            <person name="Martin F."/>
        </authorList>
    </citation>
    <scope>NUCLEOTIDE SEQUENCE [LARGE SCALE GENOMIC DNA]</scope>
    <source>
        <strain evidence="3">UH-Slu-Lm8-n1</strain>
    </source>
</reference>
<dbReference type="InParanoid" id="A0A0D0AXS1"/>
<dbReference type="Proteomes" id="UP000054485">
    <property type="component" value="Unassembled WGS sequence"/>
</dbReference>
<gene>
    <name evidence="2" type="ORF">CY34DRAFT_16231</name>
</gene>
<sequence>MALESDEYAQALLALACSQPSNSPTLISTPGVSCSPNTSFVPQPHTYHGQHMWGDPAYGTMQHQPLAHSTTINNTLGASTWGRDDHKVGLDYYGSHSCNGGPQMAPQPLPSAWPEPSTPTPTKGSAQRARVGTILIAPKSQSAKKSRGSTTKAMWMNTKADENLPPPDINFYDDGNPADEVIQSTRWSADEKTILFECILGPGSDNIFDLLKIAPKAAFEKASLIFLSVASLKGKYTWKSMKSQFIRSMATYTLIVVFEGYTGNGGGDGDDPPDDDGNFFTNLGTKQRSKRSVIDTNLLEN</sequence>
<feature type="region of interest" description="Disordered" evidence="1">
    <location>
        <begin position="99"/>
        <end position="127"/>
    </location>
</feature>
<organism evidence="2 3">
    <name type="scientific">Suillus luteus UH-Slu-Lm8-n1</name>
    <dbReference type="NCBI Taxonomy" id="930992"/>
    <lineage>
        <taxon>Eukaryota</taxon>
        <taxon>Fungi</taxon>
        <taxon>Dikarya</taxon>
        <taxon>Basidiomycota</taxon>
        <taxon>Agaricomycotina</taxon>
        <taxon>Agaricomycetes</taxon>
        <taxon>Agaricomycetidae</taxon>
        <taxon>Boletales</taxon>
        <taxon>Suillineae</taxon>
        <taxon>Suillaceae</taxon>
        <taxon>Suillus</taxon>
    </lineage>
</organism>
<feature type="compositionally biased region" description="Pro residues" evidence="1">
    <location>
        <begin position="105"/>
        <end position="119"/>
    </location>
</feature>
<dbReference type="HOGENOM" id="CLU_924943_0_0_1"/>
<name>A0A0D0AXS1_9AGAM</name>